<dbReference type="EMBL" id="SGWY01000003">
    <property type="protein sequence ID" value="RZS64761.1"/>
    <property type="molecule type" value="Genomic_DNA"/>
</dbReference>
<feature type="compositionally biased region" description="Low complexity" evidence="1">
    <location>
        <begin position="17"/>
        <end position="32"/>
    </location>
</feature>
<evidence type="ECO:0000256" key="1">
    <source>
        <dbReference type="SAM" id="MobiDB-lite"/>
    </source>
</evidence>
<reference evidence="2 3" key="1">
    <citation type="submission" date="2019-02" db="EMBL/GenBank/DDBJ databases">
        <title>Genomic Encyclopedia of Type Strains, Phase IV (KMG-IV): sequencing the most valuable type-strain genomes for metagenomic binning, comparative biology and taxonomic classification.</title>
        <authorList>
            <person name="Goeker M."/>
        </authorList>
    </citation>
    <scope>NUCLEOTIDE SEQUENCE [LARGE SCALE GENOMIC DNA]</scope>
    <source>
        <strain evidence="2 3">DSM 43045</strain>
    </source>
</reference>
<dbReference type="AlphaFoldDB" id="A0A4Q7MAL3"/>
<name>A0A4Q7MAL3_9MICO</name>
<feature type="region of interest" description="Disordered" evidence="1">
    <location>
        <begin position="1"/>
        <end position="62"/>
    </location>
</feature>
<protein>
    <submittedName>
        <fullName evidence="2">Uncharacterized protein</fullName>
    </submittedName>
</protein>
<dbReference type="Proteomes" id="UP000293289">
    <property type="component" value="Unassembled WGS sequence"/>
</dbReference>
<sequence>MSATAPTQPFPPRPYEPGADASGGADAAPAAPARRDPGFRDGVPPGDGRFPGSTGDTTSSQG</sequence>
<gene>
    <name evidence="2" type="ORF">EV187_3149</name>
</gene>
<keyword evidence="3" id="KW-1185">Reference proteome</keyword>
<organism evidence="2 3">
    <name type="scientific">Agromyces ramosus</name>
    <dbReference type="NCBI Taxonomy" id="33879"/>
    <lineage>
        <taxon>Bacteria</taxon>
        <taxon>Bacillati</taxon>
        <taxon>Actinomycetota</taxon>
        <taxon>Actinomycetes</taxon>
        <taxon>Micrococcales</taxon>
        <taxon>Microbacteriaceae</taxon>
        <taxon>Agromyces</taxon>
    </lineage>
</organism>
<proteinExistence type="predicted"/>
<evidence type="ECO:0000313" key="3">
    <source>
        <dbReference type="Proteomes" id="UP000293289"/>
    </source>
</evidence>
<evidence type="ECO:0000313" key="2">
    <source>
        <dbReference type="EMBL" id="RZS64761.1"/>
    </source>
</evidence>
<comment type="caution">
    <text evidence="2">The sequence shown here is derived from an EMBL/GenBank/DDBJ whole genome shotgun (WGS) entry which is preliminary data.</text>
</comment>
<accession>A0A4Q7MAL3</accession>